<protein>
    <submittedName>
        <fullName evidence="7">FAD/NAD(P)-binding domain-containing protein</fullName>
    </submittedName>
</protein>
<comment type="caution">
    <text evidence="7">The sequence shown here is derived from an EMBL/GenBank/DDBJ whole genome shotgun (WGS) entry which is preliminary data.</text>
</comment>
<dbReference type="SUPFAM" id="SSF51905">
    <property type="entry name" value="FAD/NAD(P)-binding domain"/>
    <property type="match status" value="1"/>
</dbReference>
<dbReference type="GeneID" id="98164040"/>
<keyword evidence="2" id="KW-0285">Flavoprotein</keyword>
<evidence type="ECO:0000256" key="3">
    <source>
        <dbReference type="ARBA" id="ARBA00022827"/>
    </source>
</evidence>
<comment type="similarity">
    <text evidence="1">Belongs to the paxM FAD-dependent monooxygenase family.</text>
</comment>
<keyword evidence="8" id="KW-1185">Reference proteome</keyword>
<dbReference type="PANTHER" id="PTHR13789">
    <property type="entry name" value="MONOOXYGENASE"/>
    <property type="match status" value="1"/>
</dbReference>
<evidence type="ECO:0000313" key="8">
    <source>
        <dbReference type="Proteomes" id="UP001610444"/>
    </source>
</evidence>
<dbReference type="Proteomes" id="UP001610444">
    <property type="component" value="Unassembled WGS sequence"/>
</dbReference>
<evidence type="ECO:0000256" key="1">
    <source>
        <dbReference type="ARBA" id="ARBA00007992"/>
    </source>
</evidence>
<dbReference type="RefSeq" id="XP_070892727.1">
    <property type="nucleotide sequence ID" value="XM_071048876.1"/>
</dbReference>
<gene>
    <name evidence="7" type="ORF">BJX68DRAFT_280136</name>
</gene>
<dbReference type="InterPro" id="IPR036188">
    <property type="entry name" value="FAD/NAD-bd_sf"/>
</dbReference>
<feature type="domain" description="FAD-binding" evidence="6">
    <location>
        <begin position="21"/>
        <end position="187"/>
    </location>
</feature>
<evidence type="ECO:0000256" key="2">
    <source>
        <dbReference type="ARBA" id="ARBA00022630"/>
    </source>
</evidence>
<proteinExistence type="inferred from homology"/>
<sequence length="467" mass="51139">MTKAKGTGPSGTAPPGSSGITVIVVGLGIGGLSAVIECQRKGHHVIGIEQQSSLKPIGDSIGLASNAATVVKKWGDGSVDAALAPLLNLPDTMDICDSAGKLLVRSRMAGYGEGHGYPCHRGELAMVLYEHARTLECVEFRLGHRILDYWEDNTRAGVIMDGERLAADCVIAADGVHSQARRFVSGDDGRPHSSGYAMYRAWFDAEAVATDPETRWVVDNTETAERDNTWVFIGEDIHLMLGTAKAGKEVFWMCTHKDVYDIGESWSFPGKVEDALKIIENWPIAQTLRPVLIKTPANRLIDFKLLWRDPLDTWISKSGRIMVIGDAAHPYLPTSGQGAGQAIEDAATVAITLELSGRRDVKAGLKVAEKLRYQRACKIQQMGIETRDSWHKADWDQLEQNAAIIEMPRPHWIFGHDCQEYAYAEFEKAMHSVRTGVEYQPSNIAPEGEDHQKVDFQAHVAATGVAA</sequence>
<dbReference type="PRINTS" id="PR00420">
    <property type="entry name" value="RNGMNOXGNASE"/>
</dbReference>
<keyword evidence="3" id="KW-0274">FAD</keyword>
<keyword evidence="5" id="KW-0503">Monooxygenase</keyword>
<keyword evidence="4" id="KW-0560">Oxidoreductase</keyword>
<dbReference type="Gene3D" id="3.50.50.60">
    <property type="entry name" value="FAD/NAD(P)-binding domain"/>
    <property type="match status" value="1"/>
</dbReference>
<evidence type="ECO:0000256" key="4">
    <source>
        <dbReference type="ARBA" id="ARBA00023002"/>
    </source>
</evidence>
<feature type="domain" description="FAD-binding" evidence="6">
    <location>
        <begin position="317"/>
        <end position="376"/>
    </location>
</feature>
<dbReference type="EMBL" id="JBFXLR010000092">
    <property type="protein sequence ID" value="KAL2837824.1"/>
    <property type="molecule type" value="Genomic_DNA"/>
</dbReference>
<evidence type="ECO:0000256" key="5">
    <source>
        <dbReference type="ARBA" id="ARBA00023033"/>
    </source>
</evidence>
<organism evidence="7 8">
    <name type="scientific">Aspergillus pseudodeflectus</name>
    <dbReference type="NCBI Taxonomy" id="176178"/>
    <lineage>
        <taxon>Eukaryota</taxon>
        <taxon>Fungi</taxon>
        <taxon>Dikarya</taxon>
        <taxon>Ascomycota</taxon>
        <taxon>Pezizomycotina</taxon>
        <taxon>Eurotiomycetes</taxon>
        <taxon>Eurotiomycetidae</taxon>
        <taxon>Eurotiales</taxon>
        <taxon>Aspergillaceae</taxon>
        <taxon>Aspergillus</taxon>
        <taxon>Aspergillus subgen. Nidulantes</taxon>
    </lineage>
</organism>
<dbReference type="Pfam" id="PF01494">
    <property type="entry name" value="FAD_binding_3"/>
    <property type="match status" value="2"/>
</dbReference>
<reference evidence="7 8" key="1">
    <citation type="submission" date="2024-07" db="EMBL/GenBank/DDBJ databases">
        <title>Section-level genome sequencing and comparative genomics of Aspergillus sections Usti and Cavernicolus.</title>
        <authorList>
            <consortium name="Lawrence Berkeley National Laboratory"/>
            <person name="Nybo J.L."/>
            <person name="Vesth T.C."/>
            <person name="Theobald S."/>
            <person name="Frisvad J.C."/>
            <person name="Larsen T.O."/>
            <person name="Kjaerboelling I."/>
            <person name="Rothschild-Mancinelli K."/>
            <person name="Lyhne E.K."/>
            <person name="Kogle M.E."/>
            <person name="Barry K."/>
            <person name="Clum A."/>
            <person name="Na H."/>
            <person name="Ledsgaard L."/>
            <person name="Lin J."/>
            <person name="Lipzen A."/>
            <person name="Kuo A."/>
            <person name="Riley R."/>
            <person name="Mondo S."/>
            <person name="LaButti K."/>
            <person name="Haridas S."/>
            <person name="Pangalinan J."/>
            <person name="Salamov A.A."/>
            <person name="Simmons B.A."/>
            <person name="Magnuson J.K."/>
            <person name="Chen J."/>
            <person name="Drula E."/>
            <person name="Henrissat B."/>
            <person name="Wiebenga A."/>
            <person name="Lubbers R.J."/>
            <person name="Gomes A.C."/>
            <person name="Macurrencykelacurrency M.R."/>
            <person name="Stajich J."/>
            <person name="Grigoriev I.V."/>
            <person name="Mortensen U.H."/>
            <person name="De vries R.P."/>
            <person name="Baker S.E."/>
            <person name="Andersen M.R."/>
        </authorList>
    </citation>
    <scope>NUCLEOTIDE SEQUENCE [LARGE SCALE GENOMIC DNA]</scope>
    <source>
        <strain evidence="7 8">CBS 756.74</strain>
    </source>
</reference>
<dbReference type="InterPro" id="IPR002938">
    <property type="entry name" value="FAD-bd"/>
</dbReference>
<dbReference type="PANTHER" id="PTHR13789:SF236">
    <property type="entry name" value="MONOOXYGENASE, PUTATIVE (AFU_ORTHOLOGUE AFUA_6G12060)-RELATED"/>
    <property type="match status" value="1"/>
</dbReference>
<evidence type="ECO:0000313" key="7">
    <source>
        <dbReference type="EMBL" id="KAL2837824.1"/>
    </source>
</evidence>
<dbReference type="InterPro" id="IPR050493">
    <property type="entry name" value="FAD-dep_Monooxygenase_BioMet"/>
</dbReference>
<dbReference type="SUPFAM" id="SSF54373">
    <property type="entry name" value="FAD-linked reductases, C-terminal domain"/>
    <property type="match status" value="1"/>
</dbReference>
<evidence type="ECO:0000259" key="6">
    <source>
        <dbReference type="Pfam" id="PF01494"/>
    </source>
</evidence>
<name>A0ABR4JE09_9EURO</name>
<accession>A0ABR4JE09</accession>